<feature type="transmembrane region" description="Helical" evidence="1">
    <location>
        <begin position="117"/>
        <end position="141"/>
    </location>
</feature>
<evidence type="ECO:0000313" key="2">
    <source>
        <dbReference type="EMBL" id="MEE3745129.1"/>
    </source>
</evidence>
<gene>
    <name evidence="2" type="ORF">V2I23_07535</name>
</gene>
<evidence type="ECO:0000313" key="3">
    <source>
        <dbReference type="Proteomes" id="UP001331664"/>
    </source>
</evidence>
<accession>A0ABU7M6C1</accession>
<proteinExistence type="predicted"/>
<evidence type="ECO:0000256" key="1">
    <source>
        <dbReference type="SAM" id="Phobius"/>
    </source>
</evidence>
<keyword evidence="1" id="KW-0812">Transmembrane</keyword>
<sequence length="145" mass="16095">MALHSGSEIEISENQHFPNSFSSCNSKYCVRYLEMESEWQKMYVYAVDAFKLIQDKTNQSFEQLGEEKQKALNGSLERFAALIARVETANDDYVVEINGKDIELVKIGYSVFGLSSMLSGVIAAGGAGTLAGLGAFGRYFLLKLW</sequence>
<protein>
    <submittedName>
        <fullName evidence="2">Uncharacterized protein</fullName>
    </submittedName>
</protein>
<keyword evidence="3" id="KW-1185">Reference proteome</keyword>
<comment type="caution">
    <text evidence="2">The sequence shown here is derived from an EMBL/GenBank/DDBJ whole genome shotgun (WGS) entry which is preliminary data.</text>
</comment>
<name>A0ABU7M6C1_9BACT</name>
<keyword evidence="1" id="KW-0472">Membrane</keyword>
<reference evidence="2 3" key="1">
    <citation type="submission" date="2024-01" db="EMBL/GenBank/DDBJ databases">
        <title>Campylobacter porcellus sp. nov.</title>
        <authorList>
            <person name="Papic B."/>
            <person name="Gruntar I."/>
        </authorList>
    </citation>
    <scope>NUCLEOTIDE SEQUENCE [LARGE SCALE GENOMIC DNA]</scope>
    <source>
        <strain evidence="2 3">CX2-4855-23</strain>
    </source>
</reference>
<dbReference type="Proteomes" id="UP001331664">
    <property type="component" value="Unassembled WGS sequence"/>
</dbReference>
<dbReference type="EMBL" id="JAZBRD010000013">
    <property type="protein sequence ID" value="MEE3745129.1"/>
    <property type="molecule type" value="Genomic_DNA"/>
</dbReference>
<keyword evidence="1" id="KW-1133">Transmembrane helix</keyword>
<dbReference type="RefSeq" id="WP_330526460.1">
    <property type="nucleotide sequence ID" value="NZ_JAZBRD010000013.1"/>
</dbReference>
<organism evidence="2 3">
    <name type="scientific">Campylobacter porcelli</name>
    <dbReference type="NCBI Taxonomy" id="1660073"/>
    <lineage>
        <taxon>Bacteria</taxon>
        <taxon>Pseudomonadati</taxon>
        <taxon>Campylobacterota</taxon>
        <taxon>Epsilonproteobacteria</taxon>
        <taxon>Campylobacterales</taxon>
        <taxon>Campylobacteraceae</taxon>
        <taxon>Campylobacter</taxon>
    </lineage>
</organism>